<proteinExistence type="inferred from homology"/>
<keyword evidence="2 10" id="KW-0723">Serine/threonine-protein kinase</keyword>
<evidence type="ECO:0000256" key="9">
    <source>
        <dbReference type="PROSITE-ProRule" id="PRU10141"/>
    </source>
</evidence>
<reference evidence="12" key="1">
    <citation type="submission" date="2016-10" db="EMBL/GenBank/DDBJ databases">
        <authorList>
            <person name="Benchimol M."/>
            <person name="Almeida L.G."/>
            <person name="Vasconcelos A.T."/>
            <person name="Perreira-Neves A."/>
            <person name="Rosa I.A."/>
            <person name="Tasca T."/>
            <person name="Bogo M.R."/>
            <person name="de Souza W."/>
        </authorList>
    </citation>
    <scope>NUCLEOTIDE SEQUENCE [LARGE SCALE GENOMIC DNA]</scope>
    <source>
        <strain evidence="12">K</strain>
    </source>
</reference>
<dbReference type="RefSeq" id="XP_068349940.1">
    <property type="nucleotide sequence ID" value="XM_068511128.1"/>
</dbReference>
<dbReference type="AlphaFoldDB" id="A0A1J4JGP4"/>
<dbReference type="Gene3D" id="1.10.510.10">
    <property type="entry name" value="Transferase(Phosphotransferase) domain 1"/>
    <property type="match status" value="1"/>
</dbReference>
<dbReference type="SUPFAM" id="SSF56112">
    <property type="entry name" value="Protein kinase-like (PK-like)"/>
    <property type="match status" value="1"/>
</dbReference>
<evidence type="ECO:0000259" key="11">
    <source>
        <dbReference type="PROSITE" id="PS50011"/>
    </source>
</evidence>
<evidence type="ECO:0000256" key="8">
    <source>
        <dbReference type="ARBA" id="ARBA00048679"/>
    </source>
</evidence>
<comment type="caution">
    <text evidence="12">The sequence shown here is derived from an EMBL/GenBank/DDBJ whole genome shotgun (WGS) entry which is preliminary data.</text>
</comment>
<keyword evidence="4 9" id="KW-0547">Nucleotide-binding</keyword>
<dbReference type="PANTHER" id="PTHR24345">
    <property type="entry name" value="SERINE/THREONINE-PROTEIN KINASE PLK"/>
    <property type="match status" value="1"/>
</dbReference>
<evidence type="ECO:0000256" key="10">
    <source>
        <dbReference type="RuleBase" id="RU000304"/>
    </source>
</evidence>
<protein>
    <recommendedName>
        <fullName evidence="1">non-specific serine/threonine protein kinase</fullName>
        <ecNumber evidence="1">2.7.11.1</ecNumber>
    </recommendedName>
</protein>
<dbReference type="GO" id="GO:0004674">
    <property type="term" value="F:protein serine/threonine kinase activity"/>
    <property type="evidence" value="ECO:0007669"/>
    <property type="project" value="UniProtKB-KW"/>
</dbReference>
<feature type="domain" description="Protein kinase" evidence="11">
    <location>
        <begin position="10"/>
        <end position="276"/>
    </location>
</feature>
<organism evidence="12 13">
    <name type="scientific">Tritrichomonas foetus</name>
    <dbReference type="NCBI Taxonomy" id="1144522"/>
    <lineage>
        <taxon>Eukaryota</taxon>
        <taxon>Metamonada</taxon>
        <taxon>Parabasalia</taxon>
        <taxon>Tritrichomonadida</taxon>
        <taxon>Tritrichomonadidae</taxon>
        <taxon>Tritrichomonas</taxon>
    </lineage>
</organism>
<evidence type="ECO:0000256" key="5">
    <source>
        <dbReference type="ARBA" id="ARBA00022777"/>
    </source>
</evidence>
<feature type="binding site" evidence="9">
    <location>
        <position position="40"/>
    </location>
    <ligand>
        <name>ATP</name>
        <dbReference type="ChEBI" id="CHEBI:30616"/>
    </ligand>
</feature>
<evidence type="ECO:0000256" key="1">
    <source>
        <dbReference type="ARBA" id="ARBA00012513"/>
    </source>
</evidence>
<dbReference type="Proteomes" id="UP000179807">
    <property type="component" value="Unassembled WGS sequence"/>
</dbReference>
<dbReference type="InterPro" id="IPR017441">
    <property type="entry name" value="Protein_kinase_ATP_BS"/>
</dbReference>
<evidence type="ECO:0000256" key="6">
    <source>
        <dbReference type="ARBA" id="ARBA00022840"/>
    </source>
</evidence>
<gene>
    <name evidence="12" type="ORF">TRFO_36926</name>
</gene>
<dbReference type="OrthoDB" id="1088960at2759"/>
<comment type="catalytic activity">
    <reaction evidence="8">
        <text>L-seryl-[protein] + ATP = O-phospho-L-seryl-[protein] + ADP + H(+)</text>
        <dbReference type="Rhea" id="RHEA:17989"/>
        <dbReference type="Rhea" id="RHEA-COMP:9863"/>
        <dbReference type="Rhea" id="RHEA-COMP:11604"/>
        <dbReference type="ChEBI" id="CHEBI:15378"/>
        <dbReference type="ChEBI" id="CHEBI:29999"/>
        <dbReference type="ChEBI" id="CHEBI:30616"/>
        <dbReference type="ChEBI" id="CHEBI:83421"/>
        <dbReference type="ChEBI" id="CHEBI:456216"/>
        <dbReference type="EC" id="2.7.11.1"/>
    </reaction>
</comment>
<dbReference type="InterPro" id="IPR008271">
    <property type="entry name" value="Ser/Thr_kinase_AS"/>
</dbReference>
<dbReference type="GeneID" id="94845832"/>
<dbReference type="PROSITE" id="PS00108">
    <property type="entry name" value="PROTEIN_KINASE_ST"/>
    <property type="match status" value="1"/>
</dbReference>
<dbReference type="PANTHER" id="PTHR24345:SF91">
    <property type="entry name" value="SERINE_THREONINE-PROTEIN KINASE PLK4"/>
    <property type="match status" value="1"/>
</dbReference>
<evidence type="ECO:0000256" key="7">
    <source>
        <dbReference type="ARBA" id="ARBA00047899"/>
    </source>
</evidence>
<dbReference type="InterPro" id="IPR000719">
    <property type="entry name" value="Prot_kinase_dom"/>
</dbReference>
<comment type="catalytic activity">
    <reaction evidence="7">
        <text>L-threonyl-[protein] + ATP = O-phospho-L-threonyl-[protein] + ADP + H(+)</text>
        <dbReference type="Rhea" id="RHEA:46608"/>
        <dbReference type="Rhea" id="RHEA-COMP:11060"/>
        <dbReference type="Rhea" id="RHEA-COMP:11605"/>
        <dbReference type="ChEBI" id="CHEBI:15378"/>
        <dbReference type="ChEBI" id="CHEBI:30013"/>
        <dbReference type="ChEBI" id="CHEBI:30616"/>
        <dbReference type="ChEBI" id="CHEBI:61977"/>
        <dbReference type="ChEBI" id="CHEBI:456216"/>
        <dbReference type="EC" id="2.7.11.1"/>
    </reaction>
</comment>
<dbReference type="SMART" id="SM00220">
    <property type="entry name" value="S_TKc"/>
    <property type="match status" value="1"/>
</dbReference>
<dbReference type="EC" id="2.7.11.1" evidence="1"/>
<evidence type="ECO:0000313" key="13">
    <source>
        <dbReference type="Proteomes" id="UP000179807"/>
    </source>
</evidence>
<dbReference type="EMBL" id="MLAK01001150">
    <property type="protein sequence ID" value="OHS96803.1"/>
    <property type="molecule type" value="Genomic_DNA"/>
</dbReference>
<evidence type="ECO:0000256" key="2">
    <source>
        <dbReference type="ARBA" id="ARBA00022527"/>
    </source>
</evidence>
<dbReference type="PROSITE" id="PS00107">
    <property type="entry name" value="PROTEIN_KINASE_ATP"/>
    <property type="match status" value="1"/>
</dbReference>
<dbReference type="InterPro" id="IPR011009">
    <property type="entry name" value="Kinase-like_dom_sf"/>
</dbReference>
<dbReference type="GO" id="GO:0005524">
    <property type="term" value="F:ATP binding"/>
    <property type="evidence" value="ECO:0007669"/>
    <property type="project" value="UniProtKB-UniRule"/>
</dbReference>
<dbReference type="VEuPathDB" id="TrichDB:TRFO_36926"/>
<keyword evidence="13" id="KW-1185">Reference proteome</keyword>
<keyword evidence="5 12" id="KW-0418">Kinase</keyword>
<dbReference type="PROSITE" id="PS50011">
    <property type="entry name" value="PROTEIN_KINASE_DOM"/>
    <property type="match status" value="1"/>
</dbReference>
<comment type="similarity">
    <text evidence="10">Belongs to the protein kinase superfamily.</text>
</comment>
<evidence type="ECO:0000256" key="3">
    <source>
        <dbReference type="ARBA" id="ARBA00022679"/>
    </source>
</evidence>
<name>A0A1J4JGP4_9EUKA</name>
<accession>A0A1J4JGP4</accession>
<dbReference type="GO" id="GO:0005634">
    <property type="term" value="C:nucleus"/>
    <property type="evidence" value="ECO:0007669"/>
    <property type="project" value="TreeGrafter"/>
</dbReference>
<sequence>MICESIKDQYEVFEQIGVGSSSEVYLARSTTTGCPVSIKKIAKIGPYITDNMNFDNYNNPVDSNRDVVNEVEIMKSIDHPFIVQFYELLEDNDNYYIVMESVENGSLLDNVNKNGVFDEQKARKIFTQIVLAVKYLHDEKLIIHHDIKAENILFDRNENIRLIDFGLSTVIHEVNNSVDNSVCGSAAYLAPEIILNIPHLFESDVWSLGVVLYAMTVGCLPFEDETIGGTVTKILHNEPEIPCYLSSDLSNLILAILTKDPTKRITLRGILQHPWITNGKEYVNEVVLDQFISMPIDSEIIESLHWFNINSSILEEDLKEKKITPAVASYKAILREKNTDKLDEVTNDLFVNLSDDEIDFICWPRKCIQPQTGKKNGFGLKNQAIVHSKKEFSPVIKTRYNQKRARICTTPDIPFAIVA</sequence>
<evidence type="ECO:0000313" key="12">
    <source>
        <dbReference type="EMBL" id="OHS96803.1"/>
    </source>
</evidence>
<evidence type="ECO:0000256" key="4">
    <source>
        <dbReference type="ARBA" id="ARBA00022741"/>
    </source>
</evidence>
<keyword evidence="3" id="KW-0808">Transferase</keyword>
<dbReference type="Pfam" id="PF00069">
    <property type="entry name" value="Pkinase"/>
    <property type="match status" value="1"/>
</dbReference>
<dbReference type="FunFam" id="1.10.510.10:FF:000592">
    <property type="entry name" value="CAMK family protein kinase"/>
    <property type="match status" value="1"/>
</dbReference>
<keyword evidence="6 9" id="KW-0067">ATP-binding</keyword>